<sequence length="405" mass="44267">MSGSEPGPAVTGAVTALVAAYKHASSIVDNIKEQRKARGALPPNDELEEALQDGQWEIEKIQAQGVQRFDMAYRALQDLIIEVQSSFLTLACRDDGLINFDSCLDSAIGARLRAVNILNELYLRQQKRARSKSTTASDLSVSQRSSGVKPLPQIPHTSTEEMKEVLDAPAFKPSIKRSTTLESKSSGRPESEKSSGSIRLSRKSSWGVFKMLHRTSSTEQTMEHASPISPSTAGPGPHIISPFLSPQSMPLSPSSRPMTGAPPPNIITPPVSPTSRISSLDVLAAASFCKGASHVQQGTLGKGLQLSAKNMEWTCHCRKCPFAIPADNEHGKPRFDDRAHSTSTMRWRSLFLFKSHLSTSQKKKRLYKCLMCVLLGDPSHTYEGEHDLFEHVFVHQGGVLNGVEL</sequence>
<dbReference type="EMBL" id="JAPDRK010000007">
    <property type="protein sequence ID" value="KAJ9610756.1"/>
    <property type="molecule type" value="Genomic_DNA"/>
</dbReference>
<reference evidence="2" key="1">
    <citation type="submission" date="2022-10" db="EMBL/GenBank/DDBJ databases">
        <title>Culturing micro-colonial fungi from biological soil crusts in the Mojave desert and describing Neophaeococcomyces mojavensis, and introducing the new genera and species Taxawa tesnikishii.</title>
        <authorList>
            <person name="Kurbessoian T."/>
            <person name="Stajich J.E."/>
        </authorList>
    </citation>
    <scope>NUCLEOTIDE SEQUENCE</scope>
    <source>
        <strain evidence="2">TK_41</strain>
    </source>
</reference>
<keyword evidence="3" id="KW-1185">Reference proteome</keyword>
<gene>
    <name evidence="2" type="ORF">H2200_005533</name>
</gene>
<evidence type="ECO:0000313" key="3">
    <source>
        <dbReference type="Proteomes" id="UP001172673"/>
    </source>
</evidence>
<feature type="compositionally biased region" description="Polar residues" evidence="1">
    <location>
        <begin position="132"/>
        <end position="146"/>
    </location>
</feature>
<feature type="region of interest" description="Disordered" evidence="1">
    <location>
        <begin position="132"/>
        <end position="199"/>
    </location>
</feature>
<protein>
    <submittedName>
        <fullName evidence="2">Uncharacterized protein</fullName>
    </submittedName>
</protein>
<dbReference type="Proteomes" id="UP001172673">
    <property type="component" value="Unassembled WGS sequence"/>
</dbReference>
<accession>A0AA39CJY0</accession>
<comment type="caution">
    <text evidence="2">The sequence shown here is derived from an EMBL/GenBank/DDBJ whole genome shotgun (WGS) entry which is preliminary data.</text>
</comment>
<proteinExistence type="predicted"/>
<evidence type="ECO:0000256" key="1">
    <source>
        <dbReference type="SAM" id="MobiDB-lite"/>
    </source>
</evidence>
<dbReference type="AlphaFoldDB" id="A0AA39CJY0"/>
<evidence type="ECO:0000313" key="2">
    <source>
        <dbReference type="EMBL" id="KAJ9610756.1"/>
    </source>
</evidence>
<name>A0AA39CJY0_9EURO</name>
<organism evidence="2 3">
    <name type="scientific">Cladophialophora chaetospira</name>
    <dbReference type="NCBI Taxonomy" id="386627"/>
    <lineage>
        <taxon>Eukaryota</taxon>
        <taxon>Fungi</taxon>
        <taxon>Dikarya</taxon>
        <taxon>Ascomycota</taxon>
        <taxon>Pezizomycotina</taxon>
        <taxon>Eurotiomycetes</taxon>
        <taxon>Chaetothyriomycetidae</taxon>
        <taxon>Chaetothyriales</taxon>
        <taxon>Herpotrichiellaceae</taxon>
        <taxon>Cladophialophora</taxon>
    </lineage>
</organism>
<feature type="region of interest" description="Disordered" evidence="1">
    <location>
        <begin position="216"/>
        <end position="242"/>
    </location>
</feature>